<comment type="caution">
    <text evidence="1">The sequence shown here is derived from an EMBL/GenBank/DDBJ whole genome shotgun (WGS) entry which is preliminary data.</text>
</comment>
<sequence length="166" mass="17417">MEATSTRLLMPMMEAGQAQKERTHNEALAMLDLAVQAVVRGIGTQTPPADPATGDAWIVGDAPQGAWTGHAGMLAGWTDGGWRFVATRPGWRVWDAGQQMVATRTAAGWENGVVRAARVVIDGTPVVGAQRPAIADPAAGDTVDAPARTAIMAILEALRTHGMIAR</sequence>
<protein>
    <submittedName>
        <fullName evidence="1">DUF2793 domain-containing protein</fullName>
    </submittedName>
</protein>
<dbReference type="Proteomes" id="UP000218323">
    <property type="component" value="Unassembled WGS sequence"/>
</dbReference>
<evidence type="ECO:0000313" key="1">
    <source>
        <dbReference type="EMBL" id="PCG14536.1"/>
    </source>
</evidence>
<dbReference type="EMBL" id="NWVC01000003">
    <property type="protein sequence ID" value="PCG14536.1"/>
    <property type="molecule type" value="Genomic_DNA"/>
</dbReference>
<name>A0A2A4I8M6_9SPHN</name>
<accession>A0A2A4I8M6</accession>
<evidence type="ECO:0000313" key="2">
    <source>
        <dbReference type="Proteomes" id="UP000218323"/>
    </source>
</evidence>
<organism evidence="1 2">
    <name type="scientific">Sphingomonas adhaesiva</name>
    <dbReference type="NCBI Taxonomy" id="28212"/>
    <lineage>
        <taxon>Bacteria</taxon>
        <taxon>Pseudomonadati</taxon>
        <taxon>Pseudomonadota</taxon>
        <taxon>Alphaproteobacteria</taxon>
        <taxon>Sphingomonadales</taxon>
        <taxon>Sphingomonadaceae</taxon>
        <taxon>Sphingomonas</taxon>
    </lineage>
</organism>
<dbReference type="Pfam" id="PF10983">
    <property type="entry name" value="DUF2793"/>
    <property type="match status" value="1"/>
</dbReference>
<gene>
    <name evidence="1" type="ORF">COA07_08400</name>
</gene>
<dbReference type="AlphaFoldDB" id="A0A2A4I8M6"/>
<dbReference type="RefSeq" id="WP_066709225.1">
    <property type="nucleotide sequence ID" value="NZ_NWVC01000003.1"/>
</dbReference>
<proteinExistence type="predicted"/>
<reference evidence="1 2" key="1">
    <citation type="submission" date="2017-09" db="EMBL/GenBank/DDBJ databases">
        <title>Sphingomonas adhaesiva DSM 7418, whole genome shotgun sequence.</title>
        <authorList>
            <person name="Feng G."/>
            <person name="Zhu H."/>
        </authorList>
    </citation>
    <scope>NUCLEOTIDE SEQUENCE [LARGE SCALE GENOMIC DNA]</scope>
    <source>
        <strain evidence="1 2">DSM 7418</strain>
    </source>
</reference>
<keyword evidence="2" id="KW-1185">Reference proteome</keyword>
<dbReference type="InterPro" id="IPR021251">
    <property type="entry name" value="DUF2793"/>
</dbReference>